<dbReference type="Proteomes" id="UP000190961">
    <property type="component" value="Unassembled WGS sequence"/>
</dbReference>
<feature type="chain" id="PRO_5013205243" evidence="3">
    <location>
        <begin position="22"/>
        <end position="530"/>
    </location>
</feature>
<evidence type="ECO:0000256" key="1">
    <source>
        <dbReference type="PROSITE-ProRule" id="PRU00339"/>
    </source>
</evidence>
<evidence type="ECO:0000313" key="5">
    <source>
        <dbReference type="Proteomes" id="UP000190961"/>
    </source>
</evidence>
<dbReference type="PANTHER" id="PTHR10098">
    <property type="entry name" value="RAPSYN-RELATED"/>
    <property type="match status" value="1"/>
</dbReference>
<accession>A0A1T5KMY8</accession>
<protein>
    <submittedName>
        <fullName evidence="4">Tetratricopeptide repeat-containing protein</fullName>
    </submittedName>
</protein>
<dbReference type="STRING" id="688867.SAMN05660236_2390"/>
<keyword evidence="1" id="KW-0802">TPR repeat</keyword>
<reference evidence="4 5" key="1">
    <citation type="submission" date="2017-02" db="EMBL/GenBank/DDBJ databases">
        <authorList>
            <person name="Peterson S.W."/>
        </authorList>
    </citation>
    <scope>NUCLEOTIDE SEQUENCE [LARGE SCALE GENOMIC DNA]</scope>
    <source>
        <strain evidence="4 5">DSM 25262</strain>
    </source>
</reference>
<dbReference type="EMBL" id="FUZU01000001">
    <property type="protein sequence ID" value="SKC65142.1"/>
    <property type="molecule type" value="Genomic_DNA"/>
</dbReference>
<feature type="repeat" description="TPR" evidence="1">
    <location>
        <begin position="123"/>
        <end position="156"/>
    </location>
</feature>
<dbReference type="Pfam" id="PF13181">
    <property type="entry name" value="TPR_8"/>
    <property type="match status" value="1"/>
</dbReference>
<evidence type="ECO:0000256" key="2">
    <source>
        <dbReference type="SAM" id="Phobius"/>
    </source>
</evidence>
<gene>
    <name evidence="4" type="ORF">SAMN05660236_2390</name>
</gene>
<dbReference type="PROSITE" id="PS50005">
    <property type="entry name" value="TPR"/>
    <property type="match status" value="1"/>
</dbReference>
<dbReference type="SMART" id="SM00028">
    <property type="entry name" value="TPR"/>
    <property type="match status" value="5"/>
</dbReference>
<feature type="transmembrane region" description="Helical" evidence="2">
    <location>
        <begin position="360"/>
        <end position="382"/>
    </location>
</feature>
<organism evidence="4 5">
    <name type="scientific">Ohtaekwangia koreensis</name>
    <dbReference type="NCBI Taxonomy" id="688867"/>
    <lineage>
        <taxon>Bacteria</taxon>
        <taxon>Pseudomonadati</taxon>
        <taxon>Bacteroidota</taxon>
        <taxon>Cytophagia</taxon>
        <taxon>Cytophagales</taxon>
        <taxon>Fulvivirgaceae</taxon>
        <taxon>Ohtaekwangia</taxon>
    </lineage>
</organism>
<keyword evidence="3" id="KW-0732">Signal</keyword>
<dbReference type="AlphaFoldDB" id="A0A1T5KMY8"/>
<dbReference type="OrthoDB" id="9803982at2"/>
<evidence type="ECO:0000256" key="3">
    <source>
        <dbReference type="SAM" id="SignalP"/>
    </source>
</evidence>
<dbReference type="SUPFAM" id="SSF46894">
    <property type="entry name" value="C-terminal effector domain of the bipartite response regulators"/>
    <property type="match status" value="1"/>
</dbReference>
<sequence>MFCRIIFLLHFLLLVFSTGNAQTVKVDSILSVLTKLPEDTSKVWALFDLCNHYNQEVDEKKVIETAWEALELSRSTDFDKGISLAYGFLGDAYSTIGNKHKALEYHLLALRIQEKERYLSDLARTYHDIGSIYVYEGAFERGQEYYKKAVTLWKQLGDERGPLLTMYNIGHIYEQQGNDSIALEQYKYVSSQSEKTGTRYVLIASLINMSGIYVARKDYINGFVCIMKALTLVDKSNGMEKELLAEIYGTLSDVYRGQNELSKALTMAEKGLMIGKETKRKLFVLQNYKRLAVIHESMGNHAKGYQSIAYCLALNDTLKNEEGTDRIAKLTLSYELEKKDLELKAQAEQYESRLFRRNTFIVALIVLLLLIFLILNRIKLIIQKKLLVKQQKLKHYTQRLVEKSELIASISQELELLKNSPAESAGSADSIDKFNRIIHLKIHTKEDWEHFKKSFEEVYPEFFAKLRYHYPSITASELRLAAITKLNLSVKEASVMLDISVDSIKQSRHRLKKRLGLEEAQSLKDFIGSL</sequence>
<proteinExistence type="predicted"/>
<dbReference type="InterPro" id="IPR019734">
    <property type="entry name" value="TPR_rpt"/>
</dbReference>
<evidence type="ECO:0000313" key="4">
    <source>
        <dbReference type="EMBL" id="SKC65142.1"/>
    </source>
</evidence>
<dbReference type="Pfam" id="PF13424">
    <property type="entry name" value="TPR_12"/>
    <property type="match status" value="1"/>
</dbReference>
<dbReference type="SUPFAM" id="SSF48452">
    <property type="entry name" value="TPR-like"/>
    <property type="match status" value="2"/>
</dbReference>
<dbReference type="InterPro" id="IPR011990">
    <property type="entry name" value="TPR-like_helical_dom_sf"/>
</dbReference>
<feature type="signal peptide" evidence="3">
    <location>
        <begin position="1"/>
        <end position="21"/>
    </location>
</feature>
<keyword evidence="5" id="KW-1185">Reference proteome</keyword>
<dbReference type="GO" id="GO:0003677">
    <property type="term" value="F:DNA binding"/>
    <property type="evidence" value="ECO:0007669"/>
    <property type="project" value="InterPro"/>
</dbReference>
<keyword evidence="2" id="KW-0812">Transmembrane</keyword>
<keyword evidence="2" id="KW-1133">Transmembrane helix</keyword>
<keyword evidence="2" id="KW-0472">Membrane</keyword>
<dbReference type="InterPro" id="IPR016032">
    <property type="entry name" value="Sig_transdc_resp-reg_C-effctor"/>
</dbReference>
<name>A0A1T5KMY8_9BACT</name>
<dbReference type="Gene3D" id="1.25.40.10">
    <property type="entry name" value="Tetratricopeptide repeat domain"/>
    <property type="match status" value="2"/>
</dbReference>
<dbReference type="GO" id="GO:0006355">
    <property type="term" value="P:regulation of DNA-templated transcription"/>
    <property type="evidence" value="ECO:0007669"/>
    <property type="project" value="InterPro"/>
</dbReference>